<dbReference type="Proteomes" id="UP000290637">
    <property type="component" value="Chromosome"/>
</dbReference>
<dbReference type="SUPFAM" id="SSF53335">
    <property type="entry name" value="S-adenosyl-L-methionine-dependent methyltransferases"/>
    <property type="match status" value="1"/>
</dbReference>
<dbReference type="Pfam" id="PF03705">
    <property type="entry name" value="CheR_N"/>
    <property type="match status" value="1"/>
</dbReference>
<dbReference type="SUPFAM" id="SSF47757">
    <property type="entry name" value="Chemotaxis receptor methyltransferase CheR, N-terminal domain"/>
    <property type="match status" value="1"/>
</dbReference>
<dbReference type="Gene3D" id="3.40.50.150">
    <property type="entry name" value="Vaccinia Virus protein VP39"/>
    <property type="match status" value="1"/>
</dbReference>
<dbReference type="SMART" id="SM00138">
    <property type="entry name" value="MeTrc"/>
    <property type="match status" value="1"/>
</dbReference>
<feature type="region of interest" description="Disordered" evidence="1">
    <location>
        <begin position="1"/>
        <end position="22"/>
    </location>
</feature>
<evidence type="ECO:0000256" key="1">
    <source>
        <dbReference type="SAM" id="MobiDB-lite"/>
    </source>
</evidence>
<dbReference type="KEGG" id="plue:EWM63_23590"/>
<dbReference type="EMBL" id="CP035913">
    <property type="protein sequence ID" value="QBE67467.1"/>
    <property type="molecule type" value="Genomic_DNA"/>
</dbReference>
<dbReference type="PANTHER" id="PTHR24422">
    <property type="entry name" value="CHEMOTAXIS PROTEIN METHYLTRANSFERASE"/>
    <property type="match status" value="1"/>
</dbReference>
<gene>
    <name evidence="3" type="ORF">EWM63_23590</name>
</gene>
<keyword evidence="4" id="KW-1185">Reference proteome</keyword>
<name>A0A4P6L764_9BURK</name>
<dbReference type="InterPro" id="IPR022641">
    <property type="entry name" value="CheR_N"/>
</dbReference>
<organism evidence="3 4">
    <name type="scientific">Pseudoduganella lutea</name>
    <dbReference type="NCBI Taxonomy" id="321985"/>
    <lineage>
        <taxon>Bacteria</taxon>
        <taxon>Pseudomonadati</taxon>
        <taxon>Pseudomonadota</taxon>
        <taxon>Betaproteobacteria</taxon>
        <taxon>Burkholderiales</taxon>
        <taxon>Oxalobacteraceae</taxon>
        <taxon>Telluria group</taxon>
        <taxon>Pseudoduganella</taxon>
    </lineage>
</organism>
<feature type="domain" description="CheR-type methyltransferase" evidence="2">
    <location>
        <begin position="35"/>
        <end position="268"/>
    </location>
</feature>
<proteinExistence type="predicted"/>
<dbReference type="AlphaFoldDB" id="A0A4P6L764"/>
<dbReference type="Pfam" id="PF01739">
    <property type="entry name" value="CheR"/>
    <property type="match status" value="1"/>
</dbReference>
<dbReference type="InterPro" id="IPR022642">
    <property type="entry name" value="CheR_C"/>
</dbReference>
<accession>A0A4P6L764</accession>
<dbReference type="InterPro" id="IPR050903">
    <property type="entry name" value="Bact_Chemotaxis_MeTrfase"/>
</dbReference>
<sequence length="298" mass="33113">MAAHRWARTQAQTGPASGTFVERRHVPAPEVEALELALLLEAVAQRFGFDFRSHDQAAVKRKLHGLMARRGLRTISQLQDRVLHDGAASSALLRALGVAPASMFDDPDEATQLLAVAGQCLPGAPLPKVWLADCAGAEQAWTAAVLLAERQLLWRTEIHATVPSDELLEEALTASIPLDKMGDYQRCYERAGGSGRLSEYFHLEHGRMVPVPQLKSRIIWSQYNLVTDSSFNEFQLILCRRALPDFGPLLRRRVLRLFHDSLAVLGVLGIDRELDADDLPAGEYCRMIAGQSWYKRIA</sequence>
<dbReference type="InterPro" id="IPR000780">
    <property type="entry name" value="CheR_MeTrfase"/>
</dbReference>
<dbReference type="GO" id="GO:0008757">
    <property type="term" value="F:S-adenosylmethionine-dependent methyltransferase activity"/>
    <property type="evidence" value="ECO:0007669"/>
    <property type="project" value="InterPro"/>
</dbReference>
<protein>
    <submittedName>
        <fullName evidence="3">Chemotaxis protein</fullName>
    </submittedName>
</protein>
<evidence type="ECO:0000313" key="4">
    <source>
        <dbReference type="Proteomes" id="UP000290637"/>
    </source>
</evidence>
<dbReference type="InterPro" id="IPR029063">
    <property type="entry name" value="SAM-dependent_MTases_sf"/>
</dbReference>
<dbReference type="PANTHER" id="PTHR24422:SF8">
    <property type="entry name" value="CHEMOTAXIS PROTEIN"/>
    <property type="match status" value="1"/>
</dbReference>
<dbReference type="OrthoDB" id="8704177at2"/>
<dbReference type="PROSITE" id="PS50123">
    <property type="entry name" value="CHER"/>
    <property type="match status" value="1"/>
</dbReference>
<evidence type="ECO:0000313" key="3">
    <source>
        <dbReference type="EMBL" id="QBE67467.1"/>
    </source>
</evidence>
<reference evidence="3 4" key="1">
    <citation type="submission" date="2019-02" db="EMBL/GenBank/DDBJ databases">
        <title>Draft Genome Sequences of Six Type Strains of the Genus Massilia.</title>
        <authorList>
            <person name="Miess H."/>
            <person name="Frediansyhah A."/>
            <person name="Gross H."/>
        </authorList>
    </citation>
    <scope>NUCLEOTIDE SEQUENCE [LARGE SCALE GENOMIC DNA]</scope>
    <source>
        <strain evidence="3 4">DSM 17473</strain>
    </source>
</reference>
<evidence type="ECO:0000259" key="2">
    <source>
        <dbReference type="PROSITE" id="PS50123"/>
    </source>
</evidence>